<dbReference type="Proteomes" id="UP000601435">
    <property type="component" value="Unassembled WGS sequence"/>
</dbReference>
<sequence length="109" mass="12278">DVWLRWPRGERRDEECHQWKSWQRLQVPALLEPPKQRANAEPFAIQPDLSPKQGSLLAIYATHLAHQKFPVCLLEGSCCALVPFSSRASGTMCPEPRMDEPAEKPASTG</sequence>
<feature type="region of interest" description="Disordered" evidence="1">
    <location>
        <begin position="86"/>
        <end position="109"/>
    </location>
</feature>
<name>A0A812Z1S1_9DINO</name>
<dbReference type="OrthoDB" id="424012at2759"/>
<reference evidence="2" key="1">
    <citation type="submission" date="2021-02" db="EMBL/GenBank/DDBJ databases">
        <authorList>
            <person name="Dougan E. K."/>
            <person name="Rhodes N."/>
            <person name="Thang M."/>
            <person name="Chan C."/>
        </authorList>
    </citation>
    <scope>NUCLEOTIDE SEQUENCE</scope>
</reference>
<proteinExistence type="predicted"/>
<feature type="non-terminal residue" evidence="2">
    <location>
        <position position="1"/>
    </location>
</feature>
<evidence type="ECO:0000313" key="2">
    <source>
        <dbReference type="EMBL" id="CAE7807832.1"/>
    </source>
</evidence>
<keyword evidence="3" id="KW-1185">Reference proteome</keyword>
<protein>
    <submittedName>
        <fullName evidence="2">HDA18 protein</fullName>
    </submittedName>
</protein>
<organism evidence="2 3">
    <name type="scientific">Symbiodinium necroappetens</name>
    <dbReference type="NCBI Taxonomy" id="1628268"/>
    <lineage>
        <taxon>Eukaryota</taxon>
        <taxon>Sar</taxon>
        <taxon>Alveolata</taxon>
        <taxon>Dinophyceae</taxon>
        <taxon>Suessiales</taxon>
        <taxon>Symbiodiniaceae</taxon>
        <taxon>Symbiodinium</taxon>
    </lineage>
</organism>
<dbReference type="AlphaFoldDB" id="A0A812Z1S1"/>
<accession>A0A812Z1S1</accession>
<gene>
    <name evidence="2" type="primary">HDA18</name>
    <name evidence="2" type="ORF">SNEC2469_LOCUS23907</name>
</gene>
<evidence type="ECO:0000256" key="1">
    <source>
        <dbReference type="SAM" id="MobiDB-lite"/>
    </source>
</evidence>
<comment type="caution">
    <text evidence="2">The sequence shown here is derived from an EMBL/GenBank/DDBJ whole genome shotgun (WGS) entry which is preliminary data.</text>
</comment>
<dbReference type="EMBL" id="CAJNJA010045210">
    <property type="protein sequence ID" value="CAE7807832.1"/>
    <property type="molecule type" value="Genomic_DNA"/>
</dbReference>
<evidence type="ECO:0000313" key="3">
    <source>
        <dbReference type="Proteomes" id="UP000601435"/>
    </source>
</evidence>